<comment type="cofactor">
    <cofactor evidence="6">
        <name>Mg(2+)</name>
        <dbReference type="ChEBI" id="CHEBI:18420"/>
    </cofactor>
</comment>
<name>A0A841HK49_9GAMM</name>
<dbReference type="NCBIfam" id="TIGR00177">
    <property type="entry name" value="molyb_syn"/>
    <property type="match status" value="1"/>
</dbReference>
<evidence type="ECO:0000256" key="3">
    <source>
        <dbReference type="ARBA" id="ARBA00010763"/>
    </source>
</evidence>
<evidence type="ECO:0000256" key="1">
    <source>
        <dbReference type="ARBA" id="ARBA00002901"/>
    </source>
</evidence>
<gene>
    <name evidence="8" type="ORF">HNQ60_002462</name>
</gene>
<dbReference type="Gene3D" id="2.170.190.11">
    <property type="entry name" value="Molybdopterin biosynthesis moea protein, domain 3"/>
    <property type="match status" value="1"/>
</dbReference>
<dbReference type="InterPro" id="IPR038987">
    <property type="entry name" value="MoeA-like"/>
</dbReference>
<dbReference type="SUPFAM" id="SSF63867">
    <property type="entry name" value="MoeA C-terminal domain-like"/>
    <property type="match status" value="1"/>
</dbReference>
<dbReference type="InterPro" id="IPR036688">
    <property type="entry name" value="MoeA_C_domain_IV_sf"/>
</dbReference>
<dbReference type="PANTHER" id="PTHR10192:SF5">
    <property type="entry name" value="GEPHYRIN"/>
    <property type="match status" value="1"/>
</dbReference>
<proteinExistence type="inferred from homology"/>
<dbReference type="RefSeq" id="WP_184332132.1">
    <property type="nucleotide sequence ID" value="NZ_JACHHZ010000003.1"/>
</dbReference>
<dbReference type="Pfam" id="PF03454">
    <property type="entry name" value="MoeA_C"/>
    <property type="match status" value="1"/>
</dbReference>
<evidence type="ECO:0000313" key="9">
    <source>
        <dbReference type="Proteomes" id="UP000588068"/>
    </source>
</evidence>
<dbReference type="InterPro" id="IPR008284">
    <property type="entry name" value="MoCF_biosynth_CS"/>
</dbReference>
<dbReference type="Gene3D" id="3.40.980.10">
    <property type="entry name" value="MoaB/Mog-like domain"/>
    <property type="match status" value="1"/>
</dbReference>
<evidence type="ECO:0000256" key="2">
    <source>
        <dbReference type="ARBA" id="ARBA00005046"/>
    </source>
</evidence>
<dbReference type="GO" id="GO:0046872">
    <property type="term" value="F:metal ion binding"/>
    <property type="evidence" value="ECO:0007669"/>
    <property type="project" value="UniProtKB-UniRule"/>
</dbReference>
<dbReference type="CDD" id="cd00887">
    <property type="entry name" value="MoeA"/>
    <property type="match status" value="1"/>
</dbReference>
<dbReference type="InterPro" id="IPR036135">
    <property type="entry name" value="MoeA_linker/N_sf"/>
</dbReference>
<dbReference type="InterPro" id="IPR001453">
    <property type="entry name" value="MoaB/Mog_dom"/>
</dbReference>
<keyword evidence="6" id="KW-0479">Metal-binding</keyword>
<dbReference type="SUPFAM" id="SSF53218">
    <property type="entry name" value="Molybdenum cofactor biosynthesis proteins"/>
    <property type="match status" value="1"/>
</dbReference>
<keyword evidence="6 8" id="KW-0808">Transferase</keyword>
<dbReference type="AlphaFoldDB" id="A0A841HK49"/>
<dbReference type="PROSITE" id="PS01079">
    <property type="entry name" value="MOCF_BIOSYNTHESIS_2"/>
    <property type="match status" value="1"/>
</dbReference>
<dbReference type="Pfam" id="PF03453">
    <property type="entry name" value="MoeA_N"/>
    <property type="match status" value="1"/>
</dbReference>
<dbReference type="Gene3D" id="3.90.105.10">
    <property type="entry name" value="Molybdopterin biosynthesis moea protein, domain 2"/>
    <property type="match status" value="1"/>
</dbReference>
<dbReference type="GO" id="GO:0006777">
    <property type="term" value="P:Mo-molybdopterin cofactor biosynthetic process"/>
    <property type="evidence" value="ECO:0007669"/>
    <property type="project" value="UniProtKB-UniRule"/>
</dbReference>
<comment type="catalytic activity">
    <reaction evidence="5">
        <text>adenylyl-molybdopterin + molybdate = Mo-molybdopterin + AMP + H(+)</text>
        <dbReference type="Rhea" id="RHEA:35047"/>
        <dbReference type="ChEBI" id="CHEBI:15378"/>
        <dbReference type="ChEBI" id="CHEBI:36264"/>
        <dbReference type="ChEBI" id="CHEBI:62727"/>
        <dbReference type="ChEBI" id="CHEBI:71302"/>
        <dbReference type="ChEBI" id="CHEBI:456215"/>
        <dbReference type="EC" id="2.10.1.1"/>
    </reaction>
</comment>
<dbReference type="SUPFAM" id="SSF63882">
    <property type="entry name" value="MoeA N-terminal region -like"/>
    <property type="match status" value="1"/>
</dbReference>
<dbReference type="UniPathway" id="UPA00344"/>
<keyword evidence="4 6" id="KW-0501">Molybdenum cofactor biosynthesis</keyword>
<organism evidence="8 9">
    <name type="scientific">Povalibacter uvarum</name>
    <dbReference type="NCBI Taxonomy" id="732238"/>
    <lineage>
        <taxon>Bacteria</taxon>
        <taxon>Pseudomonadati</taxon>
        <taxon>Pseudomonadota</taxon>
        <taxon>Gammaproteobacteria</taxon>
        <taxon>Steroidobacterales</taxon>
        <taxon>Steroidobacteraceae</taxon>
        <taxon>Povalibacter</taxon>
    </lineage>
</organism>
<keyword evidence="6" id="KW-0500">Molybdenum</keyword>
<evidence type="ECO:0000256" key="6">
    <source>
        <dbReference type="RuleBase" id="RU365090"/>
    </source>
</evidence>
<dbReference type="SMART" id="SM00852">
    <property type="entry name" value="MoCF_biosynth"/>
    <property type="match status" value="1"/>
</dbReference>
<dbReference type="Proteomes" id="UP000588068">
    <property type="component" value="Unassembled WGS sequence"/>
</dbReference>
<comment type="pathway">
    <text evidence="2 6">Cofactor biosynthesis; molybdopterin biosynthesis.</text>
</comment>
<comment type="function">
    <text evidence="1 6">Catalyzes the insertion of molybdate into adenylated molybdopterin with the concomitant release of AMP.</text>
</comment>
<sequence>MISPSEAEAAIRAHAGLLEPESHDLVHLTGAVLREPIAASRDQPPFDRVTMDGIAFASDSGRREFRIAGTQAAGGHRMVLASTDACFEVMTGAVVPTGCDCVVPVERIAVKEGVAKLADDVVATPGMNIHPRGLDSRAGDVLLEPGVRLGPPEVAVIASAGLSRAQVSRCPRIIVISTGDELVEPGEPANDVQIYRSNAYGVLAALQRRGQMFLAHDHIPDDLDVLRERLRAHLDTHDVLILSGGVSMGKFDFVPQVLTELGIRQVFHKIAQKPGKPMWFGVGESGGQRRTVYALPGNPVSTLVCLMRYVYPGLTAALGEAPAEPEKIALADAFDVKPALTVFIPVEIVADATGERRAHLRPTKGSGDFTSLIGTDGFVELPAGPVTVGRGTAVPLYRW</sequence>
<accession>A0A841HK49</accession>
<dbReference type="Gene3D" id="2.40.340.10">
    <property type="entry name" value="MoeA, C-terminal, domain IV"/>
    <property type="match status" value="1"/>
</dbReference>
<dbReference type="GO" id="GO:0005829">
    <property type="term" value="C:cytosol"/>
    <property type="evidence" value="ECO:0007669"/>
    <property type="project" value="TreeGrafter"/>
</dbReference>
<dbReference type="EMBL" id="JACHHZ010000003">
    <property type="protein sequence ID" value="MBB6093581.1"/>
    <property type="molecule type" value="Genomic_DNA"/>
</dbReference>
<dbReference type="Pfam" id="PF00994">
    <property type="entry name" value="MoCF_biosynth"/>
    <property type="match status" value="1"/>
</dbReference>
<evidence type="ECO:0000256" key="4">
    <source>
        <dbReference type="ARBA" id="ARBA00023150"/>
    </source>
</evidence>
<reference evidence="8 9" key="1">
    <citation type="submission" date="2020-08" db="EMBL/GenBank/DDBJ databases">
        <title>Genomic Encyclopedia of Type Strains, Phase IV (KMG-IV): sequencing the most valuable type-strain genomes for metagenomic binning, comparative biology and taxonomic classification.</title>
        <authorList>
            <person name="Goeker M."/>
        </authorList>
    </citation>
    <scope>NUCLEOTIDE SEQUENCE [LARGE SCALE GENOMIC DNA]</scope>
    <source>
        <strain evidence="8 9">DSM 26723</strain>
    </source>
</reference>
<protein>
    <recommendedName>
        <fullName evidence="6">Molybdopterin molybdenumtransferase</fullName>
        <ecNumber evidence="6">2.10.1.1</ecNumber>
    </recommendedName>
</protein>
<dbReference type="EC" id="2.10.1.1" evidence="6"/>
<keyword evidence="9" id="KW-1185">Reference proteome</keyword>
<dbReference type="InterPro" id="IPR005110">
    <property type="entry name" value="MoeA_linker/N"/>
</dbReference>
<dbReference type="InterPro" id="IPR036425">
    <property type="entry name" value="MoaB/Mog-like_dom_sf"/>
</dbReference>
<feature type="domain" description="MoaB/Mog" evidence="7">
    <location>
        <begin position="174"/>
        <end position="316"/>
    </location>
</feature>
<dbReference type="PANTHER" id="PTHR10192">
    <property type="entry name" value="MOLYBDOPTERIN BIOSYNTHESIS PROTEIN"/>
    <property type="match status" value="1"/>
</dbReference>
<evidence type="ECO:0000313" key="8">
    <source>
        <dbReference type="EMBL" id="MBB6093581.1"/>
    </source>
</evidence>
<keyword evidence="6" id="KW-0460">Magnesium</keyword>
<dbReference type="GO" id="GO:0061599">
    <property type="term" value="F:molybdopterin molybdotransferase activity"/>
    <property type="evidence" value="ECO:0007669"/>
    <property type="project" value="UniProtKB-UniRule"/>
</dbReference>
<comment type="similarity">
    <text evidence="3 6">Belongs to the MoeA family.</text>
</comment>
<evidence type="ECO:0000259" key="7">
    <source>
        <dbReference type="SMART" id="SM00852"/>
    </source>
</evidence>
<evidence type="ECO:0000256" key="5">
    <source>
        <dbReference type="ARBA" id="ARBA00047317"/>
    </source>
</evidence>
<comment type="caution">
    <text evidence="8">The sequence shown here is derived from an EMBL/GenBank/DDBJ whole genome shotgun (WGS) entry which is preliminary data.</text>
</comment>
<dbReference type="InterPro" id="IPR005111">
    <property type="entry name" value="MoeA_C_domain_IV"/>
</dbReference>